<feature type="transmembrane region" description="Helical" evidence="10">
    <location>
        <begin position="99"/>
        <end position="120"/>
    </location>
</feature>
<dbReference type="PANTHER" id="PTHR30561:SF0">
    <property type="entry name" value="GUANIDINIUM EXPORTER"/>
    <property type="match status" value="1"/>
</dbReference>
<keyword evidence="5 10" id="KW-1133">Transmembrane helix</keyword>
<evidence type="ECO:0000256" key="9">
    <source>
        <dbReference type="RuleBase" id="RU003942"/>
    </source>
</evidence>
<evidence type="ECO:0000256" key="2">
    <source>
        <dbReference type="ARBA" id="ARBA00022448"/>
    </source>
</evidence>
<dbReference type="Gene3D" id="1.10.3730.20">
    <property type="match status" value="1"/>
</dbReference>
<gene>
    <name evidence="11" type="ORF">GCM10022210_03990</name>
</gene>
<keyword evidence="2" id="KW-0813">Transport</keyword>
<dbReference type="RefSeq" id="WP_259090631.1">
    <property type="nucleotide sequence ID" value="NZ_BAAAZC010000004.1"/>
</dbReference>
<dbReference type="InterPro" id="IPR037185">
    <property type="entry name" value="EmrE-like"/>
</dbReference>
<keyword evidence="6 10" id="KW-0472">Membrane</keyword>
<evidence type="ECO:0000256" key="3">
    <source>
        <dbReference type="ARBA" id="ARBA00022475"/>
    </source>
</evidence>
<organism evidence="11 12">
    <name type="scientific">Mucilaginibacter dorajii</name>
    <dbReference type="NCBI Taxonomy" id="692994"/>
    <lineage>
        <taxon>Bacteria</taxon>
        <taxon>Pseudomonadati</taxon>
        <taxon>Bacteroidota</taxon>
        <taxon>Sphingobacteriia</taxon>
        <taxon>Sphingobacteriales</taxon>
        <taxon>Sphingobacteriaceae</taxon>
        <taxon>Mucilaginibacter</taxon>
    </lineage>
</organism>
<reference evidence="12" key="1">
    <citation type="journal article" date="2019" name="Int. J. Syst. Evol. Microbiol.">
        <title>The Global Catalogue of Microorganisms (GCM) 10K type strain sequencing project: providing services to taxonomists for standard genome sequencing and annotation.</title>
        <authorList>
            <consortium name="The Broad Institute Genomics Platform"/>
            <consortium name="The Broad Institute Genome Sequencing Center for Infectious Disease"/>
            <person name="Wu L."/>
            <person name="Ma J."/>
        </authorList>
    </citation>
    <scope>NUCLEOTIDE SEQUENCE [LARGE SCALE GENOMIC DNA]</scope>
    <source>
        <strain evidence="12">JCM 16601</strain>
    </source>
</reference>
<evidence type="ECO:0000256" key="7">
    <source>
        <dbReference type="ARBA" id="ARBA00038151"/>
    </source>
</evidence>
<protein>
    <recommendedName>
        <fullName evidence="8">Guanidinium exporter</fullName>
    </recommendedName>
</protein>
<dbReference type="InterPro" id="IPR000390">
    <property type="entry name" value="Small_drug/metabolite_transptr"/>
</dbReference>
<evidence type="ECO:0000256" key="6">
    <source>
        <dbReference type="ARBA" id="ARBA00023136"/>
    </source>
</evidence>
<keyword evidence="4 9" id="KW-0812">Transmembrane</keyword>
<dbReference type="InterPro" id="IPR045324">
    <property type="entry name" value="Small_multidrug_res"/>
</dbReference>
<comment type="caution">
    <text evidence="11">The sequence shown here is derived from an EMBL/GenBank/DDBJ whole genome shotgun (WGS) entry which is preliminary data.</text>
</comment>
<evidence type="ECO:0000256" key="4">
    <source>
        <dbReference type="ARBA" id="ARBA00022692"/>
    </source>
</evidence>
<feature type="transmembrane region" description="Helical" evidence="10">
    <location>
        <begin position="6"/>
        <end position="23"/>
    </location>
</feature>
<dbReference type="EMBL" id="BAAAZC010000004">
    <property type="protein sequence ID" value="GAA3959671.1"/>
    <property type="molecule type" value="Genomic_DNA"/>
</dbReference>
<name>A0ABP7P506_9SPHI</name>
<evidence type="ECO:0000256" key="1">
    <source>
        <dbReference type="ARBA" id="ARBA00004651"/>
    </source>
</evidence>
<accession>A0ABP7P506</accession>
<dbReference type="PANTHER" id="PTHR30561">
    <property type="entry name" value="SMR FAMILY PROTON-DEPENDENT DRUG EFFLUX TRANSPORTER SUGE"/>
    <property type="match status" value="1"/>
</dbReference>
<evidence type="ECO:0000313" key="12">
    <source>
        <dbReference type="Proteomes" id="UP001500742"/>
    </source>
</evidence>
<evidence type="ECO:0000256" key="5">
    <source>
        <dbReference type="ARBA" id="ARBA00022989"/>
    </source>
</evidence>
<dbReference type="Pfam" id="PF00893">
    <property type="entry name" value="Multi_Drug_Res"/>
    <property type="match status" value="1"/>
</dbReference>
<dbReference type="SUPFAM" id="SSF103481">
    <property type="entry name" value="Multidrug resistance efflux transporter EmrE"/>
    <property type="match status" value="1"/>
</dbReference>
<comment type="similarity">
    <text evidence="7">Belongs to the drug/metabolite transporter (DMT) superfamily. Small multidrug resistance (SMR) (TC 2.A.7.1) family. Gdx/SugE subfamily.</text>
</comment>
<proteinExistence type="inferred from homology"/>
<evidence type="ECO:0000256" key="10">
    <source>
        <dbReference type="SAM" id="Phobius"/>
    </source>
</evidence>
<keyword evidence="3" id="KW-1003">Cell membrane</keyword>
<sequence>MAWIYLIIAAAFEAAWTFSLKWMKFADLKALRWNSVLSIQHGLPAWLPFAAYILFGIGNIYFFSLAIKLVPTAVAYAVWTAITLVLIKLAEMMLFHQKISWTELFFMTLIMTGILGLKYFGVEVK</sequence>
<dbReference type="Proteomes" id="UP001500742">
    <property type="component" value="Unassembled WGS sequence"/>
</dbReference>
<feature type="transmembrane region" description="Helical" evidence="10">
    <location>
        <begin position="43"/>
        <end position="63"/>
    </location>
</feature>
<comment type="subcellular location">
    <subcellularLocation>
        <location evidence="1 9">Cell membrane</location>
        <topology evidence="1 9">Multi-pass membrane protein</topology>
    </subcellularLocation>
</comment>
<keyword evidence="12" id="KW-1185">Reference proteome</keyword>
<feature type="transmembrane region" description="Helical" evidence="10">
    <location>
        <begin position="69"/>
        <end position="87"/>
    </location>
</feature>
<evidence type="ECO:0000313" key="11">
    <source>
        <dbReference type="EMBL" id="GAA3959671.1"/>
    </source>
</evidence>
<evidence type="ECO:0000256" key="8">
    <source>
        <dbReference type="ARBA" id="ARBA00039168"/>
    </source>
</evidence>